<dbReference type="EMBL" id="JAUHTC010000054">
    <property type="protein sequence ID" value="MDN4519337.1"/>
    <property type="molecule type" value="Genomic_DNA"/>
</dbReference>
<dbReference type="Gene3D" id="3.20.20.30">
    <property type="entry name" value="Luciferase-like domain"/>
    <property type="match status" value="1"/>
</dbReference>
<dbReference type="RefSeq" id="WP_275571670.1">
    <property type="nucleotide sequence ID" value="NZ_JAUHTC010000054.1"/>
</dbReference>
<dbReference type="PANTHER" id="PTHR42847">
    <property type="entry name" value="ALKANESULFONATE MONOOXYGENASE"/>
    <property type="match status" value="1"/>
</dbReference>
<dbReference type="InterPro" id="IPR019952">
    <property type="entry name" value="F420_OxRdatse_Rv1855c_pred"/>
</dbReference>
<dbReference type="GO" id="GO:0016491">
    <property type="term" value="F:oxidoreductase activity"/>
    <property type="evidence" value="ECO:0007669"/>
    <property type="project" value="UniProtKB-KW"/>
</dbReference>
<evidence type="ECO:0000313" key="6">
    <source>
        <dbReference type="EMBL" id="MDN4519337.1"/>
    </source>
</evidence>
<dbReference type="EC" id="1.-.-.-" evidence="6"/>
<keyword evidence="1" id="KW-0285">Flavoprotein</keyword>
<keyword evidence="2" id="KW-0288">FMN</keyword>
<keyword evidence="3 6" id="KW-0560">Oxidoreductase</keyword>
<evidence type="ECO:0000256" key="2">
    <source>
        <dbReference type="ARBA" id="ARBA00022643"/>
    </source>
</evidence>
<proteinExistence type="predicted"/>
<evidence type="ECO:0000256" key="4">
    <source>
        <dbReference type="ARBA" id="ARBA00023033"/>
    </source>
</evidence>
<evidence type="ECO:0000259" key="5">
    <source>
        <dbReference type="Pfam" id="PF00296"/>
    </source>
</evidence>
<evidence type="ECO:0000256" key="3">
    <source>
        <dbReference type="ARBA" id="ARBA00023002"/>
    </source>
</evidence>
<dbReference type="NCBIfam" id="TIGR03560">
    <property type="entry name" value="F420_Rv1855c"/>
    <property type="match status" value="1"/>
</dbReference>
<gene>
    <name evidence="6" type="ORF">QYF68_16150</name>
</gene>
<dbReference type="InterPro" id="IPR050172">
    <property type="entry name" value="SsuD_RutA_monooxygenase"/>
</dbReference>
<evidence type="ECO:0000313" key="7">
    <source>
        <dbReference type="Proteomes" id="UP001172687"/>
    </source>
</evidence>
<name>A0ABT8HEZ9_MYCAO</name>
<keyword evidence="4" id="KW-0503">Monooxygenase</keyword>
<dbReference type="Pfam" id="PF00296">
    <property type="entry name" value="Bac_luciferase"/>
    <property type="match status" value="1"/>
</dbReference>
<dbReference type="SUPFAM" id="SSF51679">
    <property type="entry name" value="Bacterial luciferase-like"/>
    <property type="match status" value="1"/>
</dbReference>
<dbReference type="PANTHER" id="PTHR42847:SF8">
    <property type="entry name" value="CONSERVED PROTEIN"/>
    <property type="match status" value="1"/>
</dbReference>
<sequence>MRFAFKTSPQNTAWSDMLSVWQAADDIDVFESGWTFDHFYPIFSDPSGPCLEGWVTLTALAQATTRLRVGVLVTGIHYRHPAVLANMASALDIVSDGRLELGIGAGWNEEESGAYGIELGSIKERFDRFEEACQVLKGLLSQDTTTFDGRFYQLKDARNEPKGPQRPHPPICIGGSGEKRTLRITAQYADHWNFVGGPPEEFARKRDVLARHCADIGRDPGEISLSAHIRLGADLDYDKVIEEAAALGAEGLELAIVYLPLPHDPAVLEPLADKIRASGLLDSKAR</sequence>
<comment type="caution">
    <text evidence="6">The sequence shown here is derived from an EMBL/GenBank/DDBJ whole genome shotgun (WGS) entry which is preliminary data.</text>
</comment>
<protein>
    <submittedName>
        <fullName evidence="6">LLM class F420-dependent oxidoreductase</fullName>
        <ecNumber evidence="6">1.-.-.-</ecNumber>
    </submittedName>
</protein>
<keyword evidence="7" id="KW-1185">Reference proteome</keyword>
<accession>A0ABT8HEZ9</accession>
<dbReference type="Proteomes" id="UP001172687">
    <property type="component" value="Unassembled WGS sequence"/>
</dbReference>
<organism evidence="6 7">
    <name type="scientific">Mycolicibacterium austroafricanum</name>
    <name type="common">Mycobacterium austroafricanum</name>
    <dbReference type="NCBI Taxonomy" id="39687"/>
    <lineage>
        <taxon>Bacteria</taxon>
        <taxon>Bacillati</taxon>
        <taxon>Actinomycetota</taxon>
        <taxon>Actinomycetes</taxon>
        <taxon>Mycobacteriales</taxon>
        <taxon>Mycobacteriaceae</taxon>
        <taxon>Mycolicibacterium</taxon>
    </lineage>
</organism>
<feature type="domain" description="Luciferase-like" evidence="5">
    <location>
        <begin position="12"/>
        <end position="247"/>
    </location>
</feature>
<reference evidence="6" key="1">
    <citation type="submission" date="2023-07" db="EMBL/GenBank/DDBJ databases">
        <title>Degradation of tert-butanol by M. austroafricanum TBA100.</title>
        <authorList>
            <person name="Helbich S."/>
            <person name="Vainshtein Y."/>
        </authorList>
    </citation>
    <scope>NUCLEOTIDE SEQUENCE</scope>
    <source>
        <strain evidence="6">TBA100</strain>
    </source>
</reference>
<dbReference type="InterPro" id="IPR011251">
    <property type="entry name" value="Luciferase-like_dom"/>
</dbReference>
<evidence type="ECO:0000256" key="1">
    <source>
        <dbReference type="ARBA" id="ARBA00022630"/>
    </source>
</evidence>
<dbReference type="InterPro" id="IPR036661">
    <property type="entry name" value="Luciferase-like_sf"/>
</dbReference>